<keyword evidence="5 8" id="KW-0347">Helicase</keyword>
<keyword evidence="4 5" id="KW-0694">RNA-binding</keyword>
<evidence type="ECO:0000313" key="9">
    <source>
        <dbReference type="Proteomes" id="UP000018320"/>
    </source>
</evidence>
<evidence type="ECO:0000256" key="5">
    <source>
        <dbReference type="RuleBase" id="RU365068"/>
    </source>
</evidence>
<dbReference type="Pfam" id="PF00271">
    <property type="entry name" value="Helicase_C"/>
    <property type="match status" value="1"/>
</dbReference>
<feature type="domain" description="Helicase C-terminal" evidence="7">
    <location>
        <begin position="424"/>
        <end position="572"/>
    </location>
</feature>
<reference evidence="8 9" key="2">
    <citation type="journal article" date="2013" name="Genome Biol. Evol.">
        <title>Genome sequencing of Giardia lamblia genotypes A2 and B isolates (DH and GS) and comparative analysis with the genomes of genotypes A1 and E (WB and Pig).</title>
        <authorList>
            <person name="Adam R.D."/>
            <person name="Dahlstrom E.W."/>
            <person name="Martens C.A."/>
            <person name="Bruno D.P."/>
            <person name="Barbian K.D."/>
            <person name="Ricklefs S.M."/>
            <person name="Hernandez M.M."/>
            <person name="Narla N.P."/>
            <person name="Patel R.B."/>
            <person name="Porcella S.F."/>
            <person name="Nash T.E."/>
        </authorList>
    </citation>
    <scope>NUCLEOTIDE SEQUENCE [LARGE SCALE GENOMIC DNA]</scope>
    <source>
        <strain evidence="8 9">DH</strain>
    </source>
</reference>
<gene>
    <name evidence="8" type="ORF">DHA2_152483</name>
</gene>
<evidence type="ECO:0000256" key="4">
    <source>
        <dbReference type="ARBA" id="ARBA00022884"/>
    </source>
</evidence>
<comment type="domain">
    <text evidence="5">The Q motif is unique to and characteristic of the DEAD box family of RNA helicases and controls ATP binding and hydrolysis.</text>
</comment>
<reference evidence="9" key="1">
    <citation type="submission" date="2012-02" db="EMBL/GenBank/DDBJ databases">
        <title>Genome sequencing of Giardia lamblia Genotypes A2 and B isolates (DH and GS) and comparative analysis with the genomes of Genotypes A1 and E (WB and Pig).</title>
        <authorList>
            <person name="Adam R."/>
            <person name="Dahlstrom E."/>
            <person name="Martens C."/>
            <person name="Bruno D."/>
            <person name="Barbian K."/>
            <person name="Porcella S.F."/>
            <person name="Nash T."/>
        </authorList>
    </citation>
    <scope>NUCLEOTIDE SEQUENCE</scope>
    <source>
        <strain evidence="9">DH</strain>
    </source>
</reference>
<dbReference type="PROSITE" id="PS51192">
    <property type="entry name" value="HELICASE_ATP_BIND_1"/>
    <property type="match status" value="1"/>
</dbReference>
<dbReference type="InterPro" id="IPR014001">
    <property type="entry name" value="Helicase_ATP-bd"/>
</dbReference>
<dbReference type="VEuPathDB" id="GiardiaDB:QR46_3594"/>
<evidence type="ECO:0000313" key="8">
    <source>
        <dbReference type="EMBL" id="ESU38164.1"/>
    </source>
</evidence>
<dbReference type="GO" id="GO:0016787">
    <property type="term" value="F:hydrolase activity"/>
    <property type="evidence" value="ECO:0007669"/>
    <property type="project" value="UniProtKB-KW"/>
</dbReference>
<dbReference type="VEuPathDB" id="GiardiaDB:GL50581_1247"/>
<dbReference type="GO" id="GO:0005524">
    <property type="term" value="F:ATP binding"/>
    <property type="evidence" value="ECO:0007669"/>
    <property type="project" value="UniProtKB-UniRule"/>
</dbReference>
<protein>
    <recommendedName>
        <fullName evidence="5">ATP-dependent RNA helicase</fullName>
        <ecNumber evidence="5">3.6.4.13</ecNumber>
    </recommendedName>
</protein>
<dbReference type="VEuPathDB" id="GiardiaDB:DHA2_152483"/>
<dbReference type="SMART" id="SM00487">
    <property type="entry name" value="DEXDc"/>
    <property type="match status" value="1"/>
</dbReference>
<evidence type="ECO:0000259" key="6">
    <source>
        <dbReference type="PROSITE" id="PS51192"/>
    </source>
</evidence>
<sequence length="572" mass="63361">MVYLSPSISMPIVSLIIKCIRLEELFLISALAVLRRMPLAFKRTRDFMHTDQQPVLLTIKKAKNGLGAGTTTRHPTVSARRESEELISAIQKLPFSSLLPAHFHLLARTMDVRALVSSSYFFPRTVEDIMKYMANPSVVSAIKNLLHKLGYTSLRPIQLACFEPILHQSSCILVSRTATGKTFAYLFPLLLREGFLNTTQVTSSQILVICPTRLLCEQVTTVTRTCLATLVELCPCLKSFTVCSAYSGQSQSLVNTSLELANMLVATPGILTSRQYIFTGSTVVLDEYDDLLGGSFLEDVKQILRITGELCSAPINTFTTLTKGIRIMSTSPKEIPSAQFICVSATMTDEALAQAEFLASSLSGSLPSLIIHGSINKIPPNIQHTYLLSNRADTGAIAEEKSISKLPRVIFSGRITSIWHLKQLLEDRTIKSEEELIDIVSSGSFYSKCIVFFLLRSRIEENSRKEQQGKTIFRLHGEMQQEIRDEILARFSKAPPHSGAVLFTTDLGARGLDSKDVDLVISIGLPPTIISFIHRIGRAGRMGQKSLAVTVVSKRTDFLRQIDDCFETSAFE</sequence>
<dbReference type="Pfam" id="PF00270">
    <property type="entry name" value="DEAD"/>
    <property type="match status" value="1"/>
</dbReference>
<dbReference type="VEuPathDB" id="GiardiaDB:GL50803_0017239"/>
<dbReference type="CDD" id="cd18787">
    <property type="entry name" value="SF2_C_DEAD"/>
    <property type="match status" value="1"/>
</dbReference>
<dbReference type="Proteomes" id="UP000018320">
    <property type="component" value="Unassembled WGS sequence"/>
</dbReference>
<organism evidence="8 9">
    <name type="scientific">Giardia intestinalis</name>
    <name type="common">Giardia lamblia</name>
    <dbReference type="NCBI Taxonomy" id="5741"/>
    <lineage>
        <taxon>Eukaryota</taxon>
        <taxon>Metamonada</taxon>
        <taxon>Diplomonadida</taxon>
        <taxon>Hexamitidae</taxon>
        <taxon>Giardiinae</taxon>
        <taxon>Giardia</taxon>
    </lineage>
</organism>
<dbReference type="InterPro" id="IPR011545">
    <property type="entry name" value="DEAD/DEAH_box_helicase_dom"/>
</dbReference>
<dbReference type="InterPro" id="IPR027417">
    <property type="entry name" value="P-loop_NTPase"/>
</dbReference>
<dbReference type="SUPFAM" id="SSF52540">
    <property type="entry name" value="P-loop containing nucleoside triphosphate hydrolases"/>
    <property type="match status" value="1"/>
</dbReference>
<keyword evidence="1 5" id="KW-0547">Nucleotide-binding</keyword>
<evidence type="ECO:0000256" key="2">
    <source>
        <dbReference type="ARBA" id="ARBA00022801"/>
    </source>
</evidence>
<dbReference type="InterPro" id="IPR001650">
    <property type="entry name" value="Helicase_C-like"/>
</dbReference>
<name>V6THQ7_GIAIN</name>
<keyword evidence="2 5" id="KW-0378">Hydrolase</keyword>
<proteinExistence type="inferred from homology"/>
<dbReference type="EC" id="3.6.4.13" evidence="5"/>
<dbReference type="GO" id="GO:0003723">
    <property type="term" value="F:RNA binding"/>
    <property type="evidence" value="ECO:0007669"/>
    <property type="project" value="UniProtKB-UniRule"/>
</dbReference>
<dbReference type="EMBL" id="AHGT01000016">
    <property type="protein sequence ID" value="ESU38164.1"/>
    <property type="molecule type" value="Genomic_DNA"/>
</dbReference>
<comment type="caution">
    <text evidence="8">The sequence shown here is derived from an EMBL/GenBank/DDBJ whole genome shotgun (WGS) entry which is preliminary data.</text>
</comment>
<comment type="similarity">
    <text evidence="5">Belongs to the DEAD box helicase family.</text>
</comment>
<keyword evidence="3 5" id="KW-0067">ATP-binding</keyword>
<evidence type="ECO:0000256" key="3">
    <source>
        <dbReference type="ARBA" id="ARBA00022840"/>
    </source>
</evidence>
<evidence type="ECO:0000259" key="7">
    <source>
        <dbReference type="PROSITE" id="PS51194"/>
    </source>
</evidence>
<dbReference type="PANTHER" id="PTHR24031">
    <property type="entry name" value="RNA HELICASE"/>
    <property type="match status" value="1"/>
</dbReference>
<dbReference type="AlphaFoldDB" id="V6THQ7"/>
<dbReference type="Gene3D" id="3.40.50.300">
    <property type="entry name" value="P-loop containing nucleotide triphosphate hydrolases"/>
    <property type="match status" value="2"/>
</dbReference>
<comment type="function">
    <text evidence="5">RNA helicase.</text>
</comment>
<feature type="domain" description="Helicase ATP-binding" evidence="6">
    <location>
        <begin position="162"/>
        <end position="365"/>
    </location>
</feature>
<dbReference type="PROSITE" id="PS51194">
    <property type="entry name" value="HELICASE_CTER"/>
    <property type="match status" value="1"/>
</dbReference>
<accession>V6THQ7</accession>
<dbReference type="GO" id="GO:0003724">
    <property type="term" value="F:RNA helicase activity"/>
    <property type="evidence" value="ECO:0007669"/>
    <property type="project" value="UniProtKB-EC"/>
</dbReference>
<evidence type="ECO:0000256" key="1">
    <source>
        <dbReference type="ARBA" id="ARBA00022741"/>
    </source>
</evidence>
<dbReference type="SMART" id="SM00490">
    <property type="entry name" value="HELICc"/>
    <property type="match status" value="1"/>
</dbReference>
<comment type="catalytic activity">
    <reaction evidence="5">
        <text>ATP + H2O = ADP + phosphate + H(+)</text>
        <dbReference type="Rhea" id="RHEA:13065"/>
        <dbReference type="ChEBI" id="CHEBI:15377"/>
        <dbReference type="ChEBI" id="CHEBI:15378"/>
        <dbReference type="ChEBI" id="CHEBI:30616"/>
        <dbReference type="ChEBI" id="CHEBI:43474"/>
        <dbReference type="ChEBI" id="CHEBI:456216"/>
        <dbReference type="EC" id="3.6.4.13"/>
    </reaction>
</comment>